<reference evidence="3" key="1">
    <citation type="submission" date="2016-10" db="EMBL/GenBank/DDBJ databases">
        <authorList>
            <person name="Varghese N."/>
            <person name="Submissions S."/>
        </authorList>
    </citation>
    <scope>NUCLEOTIDE SEQUENCE [LARGE SCALE GENOMIC DNA]</scope>
    <source>
        <strain evidence="3">DSM 11005</strain>
    </source>
</reference>
<evidence type="ECO:0000313" key="2">
    <source>
        <dbReference type="EMBL" id="SDC46364.1"/>
    </source>
</evidence>
<dbReference type="Proteomes" id="UP000198943">
    <property type="component" value="Unassembled WGS sequence"/>
</dbReference>
<protein>
    <submittedName>
        <fullName evidence="2">Uncharacterized protein</fullName>
    </submittedName>
</protein>
<dbReference type="AlphaFoldDB" id="A0A1G6LTD6"/>
<gene>
    <name evidence="2" type="ORF">SAMN04487864_10817</name>
</gene>
<dbReference type="RefSeq" id="WP_093730347.1">
    <property type="nucleotide sequence ID" value="NZ_FMYW01000008.1"/>
</dbReference>
<name>A0A1G6LTD6_9FIRM</name>
<dbReference type="OrthoDB" id="9837397at2"/>
<feature type="signal peptide" evidence="1">
    <location>
        <begin position="1"/>
        <end position="22"/>
    </location>
</feature>
<keyword evidence="1" id="KW-0732">Signal</keyword>
<sequence>MKKIIALCLLLLTLLCCPSVFADRPIQTGRKDYEMIAPESYEGYWEEKAGGRLLISVTPADEPEWYDVTVAARDKLPKMDVYIMRAHYQKDGSLYYDNGLFVLRKVKRDGTVKDKVRYRNGSGLLYYSFDENVLYWTDYTLKPEKRVRSFIKTASPDADEAM</sequence>
<proteinExistence type="predicted"/>
<feature type="chain" id="PRO_5011637482" evidence="1">
    <location>
        <begin position="23"/>
        <end position="162"/>
    </location>
</feature>
<evidence type="ECO:0000256" key="1">
    <source>
        <dbReference type="SAM" id="SignalP"/>
    </source>
</evidence>
<keyword evidence="3" id="KW-1185">Reference proteome</keyword>
<organism evidence="2 3">
    <name type="scientific">Succiniclasticum ruminis</name>
    <dbReference type="NCBI Taxonomy" id="40841"/>
    <lineage>
        <taxon>Bacteria</taxon>
        <taxon>Bacillati</taxon>
        <taxon>Bacillota</taxon>
        <taxon>Negativicutes</taxon>
        <taxon>Acidaminococcales</taxon>
        <taxon>Acidaminococcaceae</taxon>
        <taxon>Succiniclasticum</taxon>
    </lineage>
</organism>
<evidence type="ECO:0000313" key="3">
    <source>
        <dbReference type="Proteomes" id="UP000198943"/>
    </source>
</evidence>
<accession>A0A1G6LTD6</accession>
<dbReference type="EMBL" id="FMYW01000008">
    <property type="protein sequence ID" value="SDC46364.1"/>
    <property type="molecule type" value="Genomic_DNA"/>
</dbReference>